<evidence type="ECO:0000259" key="6">
    <source>
        <dbReference type="Pfam" id="PF01764"/>
    </source>
</evidence>
<dbReference type="PANTHER" id="PTHR31828">
    <property type="entry name" value="PHOSPHOLIPASE A1-IIGAMMA"/>
    <property type="match status" value="1"/>
</dbReference>
<accession>A0AAV0MEN4</accession>
<evidence type="ECO:0000256" key="4">
    <source>
        <dbReference type="ARBA" id="ARBA00023098"/>
    </source>
</evidence>
<comment type="function">
    <text evidence="5">Acylhydrolase that catalyzes the hydrolysis of phospholipids at the sn-1 position.</text>
</comment>
<dbReference type="InterPro" id="IPR033556">
    <property type="entry name" value="PLA"/>
</dbReference>
<gene>
    <name evidence="7" type="ORF">LITE_LOCUS28327</name>
</gene>
<dbReference type="InterPro" id="IPR029058">
    <property type="entry name" value="AB_hydrolase_fold"/>
</dbReference>
<dbReference type="Proteomes" id="UP001154282">
    <property type="component" value="Unassembled WGS sequence"/>
</dbReference>
<dbReference type="Gene3D" id="3.40.50.1820">
    <property type="entry name" value="alpha/beta hydrolase"/>
    <property type="match status" value="1"/>
</dbReference>
<dbReference type="PANTHER" id="PTHR31828:SF20">
    <property type="entry name" value="PHOSPHOLIPASE A1"/>
    <property type="match status" value="1"/>
</dbReference>
<evidence type="ECO:0000256" key="2">
    <source>
        <dbReference type="ARBA" id="ARBA00022801"/>
    </source>
</evidence>
<dbReference type="Pfam" id="PF01764">
    <property type="entry name" value="Lipase_3"/>
    <property type="match status" value="1"/>
</dbReference>
<evidence type="ECO:0000313" key="7">
    <source>
        <dbReference type="EMBL" id="CAI0444936.1"/>
    </source>
</evidence>
<keyword evidence="2 5" id="KW-0378">Hydrolase</keyword>
<dbReference type="GO" id="GO:0016042">
    <property type="term" value="P:lipid catabolic process"/>
    <property type="evidence" value="ECO:0007669"/>
    <property type="project" value="UniProtKB-UniRule"/>
</dbReference>
<proteinExistence type="inferred from homology"/>
<dbReference type="InterPro" id="IPR002921">
    <property type="entry name" value="Fungal_lipase-type"/>
</dbReference>
<evidence type="ECO:0000256" key="1">
    <source>
        <dbReference type="ARBA" id="ARBA00010701"/>
    </source>
</evidence>
<protein>
    <recommendedName>
        <fullName evidence="5">Phospholipase A1</fullName>
        <ecNumber evidence="5">3.1.1.-</ecNumber>
    </recommendedName>
</protein>
<evidence type="ECO:0000313" key="8">
    <source>
        <dbReference type="Proteomes" id="UP001154282"/>
    </source>
</evidence>
<dbReference type="SUPFAM" id="SSF53474">
    <property type="entry name" value="alpha/beta-Hydrolases"/>
    <property type="match status" value="1"/>
</dbReference>
<dbReference type="EC" id="3.1.1.-" evidence="5"/>
<comment type="caution">
    <text evidence="7">The sequence shown here is derived from an EMBL/GenBank/DDBJ whole genome shotgun (WGS) entry which is preliminary data.</text>
</comment>
<comment type="similarity">
    <text evidence="1 5">Belongs to the AB hydrolase superfamily. Lipase family.</text>
</comment>
<evidence type="ECO:0000256" key="3">
    <source>
        <dbReference type="ARBA" id="ARBA00022963"/>
    </source>
</evidence>
<reference evidence="7" key="1">
    <citation type="submission" date="2022-08" db="EMBL/GenBank/DDBJ databases">
        <authorList>
            <person name="Gutierrez-Valencia J."/>
        </authorList>
    </citation>
    <scope>NUCLEOTIDE SEQUENCE</scope>
</reference>
<name>A0AAV0MEN4_9ROSI</name>
<feature type="domain" description="Fungal lipase-type" evidence="6">
    <location>
        <begin position="71"/>
        <end position="235"/>
    </location>
</feature>
<feature type="non-terminal residue" evidence="7">
    <location>
        <position position="1"/>
    </location>
</feature>
<dbReference type="GO" id="GO:0008970">
    <property type="term" value="F:phospholipase A1 activity"/>
    <property type="evidence" value="ECO:0007669"/>
    <property type="project" value="UniProtKB-UniRule"/>
</dbReference>
<dbReference type="CDD" id="cd00519">
    <property type="entry name" value="Lipase_3"/>
    <property type="match status" value="1"/>
</dbReference>
<keyword evidence="8" id="KW-1185">Reference proteome</keyword>
<keyword evidence="3 5" id="KW-0442">Lipid degradation</keyword>
<dbReference type="AlphaFoldDB" id="A0AAV0MEN4"/>
<keyword evidence="4 5" id="KW-0443">Lipid metabolism</keyword>
<sequence>PWLLDPLDADFRRYLIHYGERLQSVYDAFNGETMSKAYGFSLYPRQSAWLGYVAVSTEEGKSVLGRRDILVCWRGTLTSMEWFQDANFPAVPVGQVYGTTHNPKAHQGFFSVYAHKNPDSIYNKNSAREQVSQTLPQVLAEVRALVDQYRDEETSITVVGHSLGASLATLNVADIVANNYHKPTGSSAGCLVTAFVYASPLVGDWGFYNMFNTLTDLRLLRIRNLPDPVPNLPPKLLGFFEVGKELQILVSSSYLKVLLNPHSLELYMHGVAGYNGIEPFKFVVQRDIALLNKEDDHLKEEYNVPPKWRSMRNKAMYQSDDGSWKLHDYMPPPPETVVLL</sequence>
<dbReference type="EMBL" id="CAMGYJ010000007">
    <property type="protein sequence ID" value="CAI0444936.1"/>
    <property type="molecule type" value="Genomic_DNA"/>
</dbReference>
<evidence type="ECO:0000256" key="5">
    <source>
        <dbReference type="RuleBase" id="RU367093"/>
    </source>
</evidence>
<organism evidence="7 8">
    <name type="scientific">Linum tenue</name>
    <dbReference type="NCBI Taxonomy" id="586396"/>
    <lineage>
        <taxon>Eukaryota</taxon>
        <taxon>Viridiplantae</taxon>
        <taxon>Streptophyta</taxon>
        <taxon>Embryophyta</taxon>
        <taxon>Tracheophyta</taxon>
        <taxon>Spermatophyta</taxon>
        <taxon>Magnoliopsida</taxon>
        <taxon>eudicotyledons</taxon>
        <taxon>Gunneridae</taxon>
        <taxon>Pentapetalae</taxon>
        <taxon>rosids</taxon>
        <taxon>fabids</taxon>
        <taxon>Malpighiales</taxon>
        <taxon>Linaceae</taxon>
        <taxon>Linum</taxon>
    </lineage>
</organism>